<dbReference type="InterPro" id="IPR000587">
    <property type="entry name" value="Creatinase_N"/>
</dbReference>
<dbReference type="InterPro" id="IPR001131">
    <property type="entry name" value="Peptidase_M24B_aminopep-P_CS"/>
</dbReference>
<evidence type="ECO:0000256" key="5">
    <source>
        <dbReference type="RuleBase" id="RU000590"/>
    </source>
</evidence>
<dbReference type="RefSeq" id="WP_311761616.1">
    <property type="nucleotide sequence ID" value="NZ_JAVRQI010000025.1"/>
</dbReference>
<feature type="domain" description="Peptidase M24" evidence="6">
    <location>
        <begin position="172"/>
        <end position="378"/>
    </location>
</feature>
<protein>
    <submittedName>
        <fullName evidence="8">Xaa-Pro peptidase family protein</fullName>
    </submittedName>
</protein>
<dbReference type="SUPFAM" id="SSF53092">
    <property type="entry name" value="Creatinase/prolidase N-terminal domain"/>
    <property type="match status" value="1"/>
</dbReference>
<evidence type="ECO:0000256" key="2">
    <source>
        <dbReference type="ARBA" id="ARBA00022723"/>
    </source>
</evidence>
<reference evidence="9" key="1">
    <citation type="submission" date="2023-07" db="EMBL/GenBank/DDBJ databases">
        <title>Characterization of two Paracoccaceae strains isolated from Phycosphere and proposal of Xinfangfangia lacusdiani sp. nov.</title>
        <authorList>
            <person name="Deng Y."/>
            <person name="Zhang Y.Q."/>
        </authorList>
    </citation>
    <scope>NUCLEOTIDE SEQUENCE [LARGE SCALE GENOMIC DNA]</scope>
    <source>
        <strain evidence="9">CPCC 101403</strain>
    </source>
</reference>
<comment type="similarity">
    <text evidence="5">Belongs to the peptidase M24B family.</text>
</comment>
<keyword evidence="2 5" id="KW-0479">Metal-binding</keyword>
<dbReference type="PANTHER" id="PTHR46112">
    <property type="entry name" value="AMINOPEPTIDASE"/>
    <property type="match status" value="1"/>
</dbReference>
<proteinExistence type="inferred from homology"/>
<comment type="caution">
    <text evidence="8">The sequence shown here is derived from an EMBL/GenBank/DDBJ whole genome shotgun (WGS) entry which is preliminary data.</text>
</comment>
<evidence type="ECO:0000256" key="1">
    <source>
        <dbReference type="ARBA" id="ARBA00022670"/>
    </source>
</evidence>
<evidence type="ECO:0000313" key="8">
    <source>
        <dbReference type="EMBL" id="MDT1064531.1"/>
    </source>
</evidence>
<keyword evidence="1" id="KW-0645">Protease</keyword>
<dbReference type="InterPro" id="IPR050659">
    <property type="entry name" value="Peptidase_M24B"/>
</dbReference>
<dbReference type="Gene3D" id="3.90.230.10">
    <property type="entry name" value="Creatinase/methionine aminopeptidase superfamily"/>
    <property type="match status" value="1"/>
</dbReference>
<dbReference type="Pfam" id="PF01321">
    <property type="entry name" value="Creatinase_N"/>
    <property type="match status" value="1"/>
</dbReference>
<dbReference type="PROSITE" id="PS00491">
    <property type="entry name" value="PROLINE_PEPTIDASE"/>
    <property type="match status" value="1"/>
</dbReference>
<dbReference type="Pfam" id="PF00557">
    <property type="entry name" value="Peptidase_M24"/>
    <property type="match status" value="1"/>
</dbReference>
<dbReference type="PANTHER" id="PTHR46112:SF3">
    <property type="entry name" value="AMINOPEPTIDASE YPDF"/>
    <property type="match status" value="1"/>
</dbReference>
<dbReference type="InterPro" id="IPR029149">
    <property type="entry name" value="Creatin/AminoP/Spt16_N"/>
</dbReference>
<evidence type="ECO:0000256" key="3">
    <source>
        <dbReference type="ARBA" id="ARBA00022801"/>
    </source>
</evidence>
<keyword evidence="4" id="KW-0482">Metalloprotease</keyword>
<name>A0ABU3EJV0_9RHOB</name>
<keyword evidence="9" id="KW-1185">Reference proteome</keyword>
<evidence type="ECO:0000259" key="7">
    <source>
        <dbReference type="Pfam" id="PF01321"/>
    </source>
</evidence>
<organism evidence="8 9">
    <name type="scientific">Paracoccus broussonetiae</name>
    <dbReference type="NCBI Taxonomy" id="3075834"/>
    <lineage>
        <taxon>Bacteria</taxon>
        <taxon>Pseudomonadati</taxon>
        <taxon>Pseudomonadota</taxon>
        <taxon>Alphaproteobacteria</taxon>
        <taxon>Rhodobacterales</taxon>
        <taxon>Paracoccaceae</taxon>
        <taxon>Paracoccus</taxon>
    </lineage>
</organism>
<gene>
    <name evidence="8" type="ORF">RM190_21910</name>
</gene>
<accession>A0ABU3EJV0</accession>
<feature type="domain" description="Creatinase N-terminal" evidence="7">
    <location>
        <begin position="32"/>
        <end position="163"/>
    </location>
</feature>
<dbReference type="InterPro" id="IPR036005">
    <property type="entry name" value="Creatinase/aminopeptidase-like"/>
</dbReference>
<evidence type="ECO:0000256" key="4">
    <source>
        <dbReference type="ARBA" id="ARBA00023049"/>
    </source>
</evidence>
<evidence type="ECO:0000259" key="6">
    <source>
        <dbReference type="Pfam" id="PF00557"/>
    </source>
</evidence>
<dbReference type="Gene3D" id="3.40.350.10">
    <property type="entry name" value="Creatinase/prolidase N-terminal domain"/>
    <property type="match status" value="1"/>
</dbReference>
<dbReference type="SUPFAM" id="SSF55920">
    <property type="entry name" value="Creatinase/aminopeptidase"/>
    <property type="match status" value="1"/>
</dbReference>
<sequence>MIGTSDATTQLAAITARSRQALPIGRAERLDRIERARQLMAGQGADALIVGAGASLAYFTGIRWSMIERIVAMVLIRDRPPVIICPAFEEGSLSAEIAVPAEARFWQEEDSPYALIAGLLAEAGVRTVAVDPALPFGMADAIQQAAPGVRISSAATVIDGCRMLKSPAELAIIREAMSMTLEVQERASRILRPGIRASEVRRFVESAHRAIGSDGTTFCIVQFGASTAFPHGLPQDDVLAEGDVVLVDTGCLLEGYNSDLTRSYVFGAPDPLQRQVWDIEREAQLAVFQAARPGAPCSALDDAARAVLQAHGMGPDYRLPGLPHRTGHGVGMTIHEAPYLVRGNAMPLAPGMCMSNEPMIVVPGRFGIRLEDHFHITETGAAWFTEPSPSLDRPFA</sequence>
<dbReference type="EMBL" id="JAVRQI010000025">
    <property type="protein sequence ID" value="MDT1064531.1"/>
    <property type="molecule type" value="Genomic_DNA"/>
</dbReference>
<dbReference type="InterPro" id="IPR000994">
    <property type="entry name" value="Pept_M24"/>
</dbReference>
<dbReference type="Proteomes" id="UP001251085">
    <property type="component" value="Unassembled WGS sequence"/>
</dbReference>
<evidence type="ECO:0000313" key="9">
    <source>
        <dbReference type="Proteomes" id="UP001251085"/>
    </source>
</evidence>
<keyword evidence="3" id="KW-0378">Hydrolase</keyword>